<proteinExistence type="predicted"/>
<evidence type="ECO:0000313" key="2">
    <source>
        <dbReference type="Proteomes" id="UP000076420"/>
    </source>
</evidence>
<dbReference type="RefSeq" id="XP_013093764.2">
    <property type="nucleotide sequence ID" value="XM_013238310.2"/>
</dbReference>
<protein>
    <recommendedName>
        <fullName evidence="3">Peptidase S1 domain-containing protein</fullName>
    </recommendedName>
</protein>
<dbReference type="SUPFAM" id="SSF50494">
    <property type="entry name" value="Trypsin-like serine proteases"/>
    <property type="match status" value="1"/>
</dbReference>
<dbReference type="VEuPathDB" id="VectorBase:BGLB034301"/>
<dbReference type="Gene3D" id="2.40.10.10">
    <property type="entry name" value="Trypsin-like serine proteases"/>
    <property type="match status" value="1"/>
</dbReference>
<name>A0A2C9LRY8_BIOGL</name>
<dbReference type="VEuPathDB" id="VectorBase:BGLAX_035219"/>
<accession>A0A2C9LRY8</accession>
<organism evidence="1 2">
    <name type="scientific">Biomphalaria glabrata</name>
    <name type="common">Bloodfluke planorb</name>
    <name type="synonym">Freshwater snail</name>
    <dbReference type="NCBI Taxonomy" id="6526"/>
    <lineage>
        <taxon>Eukaryota</taxon>
        <taxon>Metazoa</taxon>
        <taxon>Spiralia</taxon>
        <taxon>Lophotrochozoa</taxon>
        <taxon>Mollusca</taxon>
        <taxon>Gastropoda</taxon>
        <taxon>Heterobranchia</taxon>
        <taxon>Euthyneura</taxon>
        <taxon>Panpulmonata</taxon>
        <taxon>Hygrophila</taxon>
        <taxon>Lymnaeoidea</taxon>
        <taxon>Planorbidae</taxon>
        <taxon>Biomphalaria</taxon>
    </lineage>
</organism>
<reference evidence="1" key="1">
    <citation type="submission" date="2020-05" db="UniProtKB">
        <authorList>
            <consortium name="EnsemblMetazoa"/>
        </authorList>
    </citation>
    <scope>IDENTIFICATION</scope>
    <source>
        <strain evidence="1">BB02</strain>
    </source>
</reference>
<dbReference type="RefSeq" id="XP_013093763.2">
    <property type="nucleotide sequence ID" value="XM_013238309.2"/>
</dbReference>
<dbReference type="OrthoDB" id="10379243at2759"/>
<dbReference type="Proteomes" id="UP000076420">
    <property type="component" value="Unassembled WGS sequence"/>
</dbReference>
<dbReference type="AlphaFoldDB" id="A0A2C9LRY8"/>
<dbReference type="InterPro" id="IPR043504">
    <property type="entry name" value="Peptidase_S1_PA_chymotrypsin"/>
</dbReference>
<dbReference type="EnsemblMetazoa" id="BGLB034301-RA">
    <property type="protein sequence ID" value="BGLB034301-PA"/>
    <property type="gene ID" value="BGLB034301"/>
</dbReference>
<evidence type="ECO:0008006" key="3">
    <source>
        <dbReference type="Google" id="ProtNLM"/>
    </source>
</evidence>
<dbReference type="KEGG" id="bgt:106077583"/>
<sequence>MSKLLYGLQETQDVEDFENDPEANEKSCQKNPGHASFHLVNEFTMNHLPEKYKNEDFHECILQLAKLVIKLSVGKVSPERPKEWPVTQQPYPYYGCQRKLRMGTARVEQVIQHLDGKRVCECQKCKTSACPKKLWGEIEVYTVAHVIFDQTEADDTTWTLFDDAIKLSAGLVIDTCDVRKDLCKLKFITCDTGLVNQLADIMAEYIRLWDIVYSTWKSTWDEDKVAVIVSHPHGGLKKISVGQWRELEENERDGLKGKRFSYTASTCPGSSGAYVFIPGYNTGSWYTGFDQLIHSGTDGHINFSAFGIFLDSK</sequence>
<dbReference type="EnsemblMetazoa" id="BGLB034301-RB">
    <property type="protein sequence ID" value="BGLB034301-PB"/>
    <property type="gene ID" value="BGLB034301"/>
</dbReference>
<evidence type="ECO:0000313" key="1">
    <source>
        <dbReference type="EnsemblMetazoa" id="BGLB034301-PA"/>
    </source>
</evidence>
<dbReference type="InterPro" id="IPR009003">
    <property type="entry name" value="Peptidase_S1_PA"/>
</dbReference>
<gene>
    <name evidence="1" type="primary">106077583</name>
</gene>